<proteinExistence type="predicted"/>
<protein>
    <submittedName>
        <fullName evidence="1">Uncharacterized protein</fullName>
    </submittedName>
</protein>
<dbReference type="OrthoDB" id="4799658at2759"/>
<reference evidence="1 2" key="1">
    <citation type="submission" date="2019-12" db="EMBL/GenBank/DDBJ databases">
        <title>A genome sequence resource for the geographically widespread anthracnose pathogen Colletotrichum asianum.</title>
        <authorList>
            <person name="Meng Y."/>
        </authorList>
    </citation>
    <scope>NUCLEOTIDE SEQUENCE [LARGE SCALE GENOMIC DNA]</scope>
    <source>
        <strain evidence="1 2">ICMP 18580</strain>
    </source>
</reference>
<dbReference type="EMBL" id="WOWK01000029">
    <property type="protein sequence ID" value="KAF0326585.1"/>
    <property type="molecule type" value="Genomic_DNA"/>
</dbReference>
<organism evidence="1 2">
    <name type="scientific">Colletotrichum asianum</name>
    <dbReference type="NCBI Taxonomy" id="702518"/>
    <lineage>
        <taxon>Eukaryota</taxon>
        <taxon>Fungi</taxon>
        <taxon>Dikarya</taxon>
        <taxon>Ascomycota</taxon>
        <taxon>Pezizomycotina</taxon>
        <taxon>Sordariomycetes</taxon>
        <taxon>Hypocreomycetidae</taxon>
        <taxon>Glomerellales</taxon>
        <taxon>Glomerellaceae</taxon>
        <taxon>Colletotrichum</taxon>
        <taxon>Colletotrichum gloeosporioides species complex</taxon>
    </lineage>
</organism>
<dbReference type="AlphaFoldDB" id="A0A8H3WHQ6"/>
<gene>
    <name evidence="1" type="ORF">GQ607_006203</name>
</gene>
<evidence type="ECO:0000313" key="1">
    <source>
        <dbReference type="EMBL" id="KAF0326585.1"/>
    </source>
</evidence>
<dbReference type="Proteomes" id="UP000434172">
    <property type="component" value="Unassembled WGS sequence"/>
</dbReference>
<keyword evidence="2" id="KW-1185">Reference proteome</keyword>
<sequence>MLSDPLCGPFIEAHLQTYAGKSLEAEFEWTKKQADDLRKKAGAAIDEAEEHAQDPKNYMFEIGELGNAVAPFLSPARELWRSGSKTYAPALVFDLLMRWADSIIWPEDGESKACGDNGDNDHVHEEIESILVGIVREELESCEDPQKWIQRVETKDRLFKVNRLNNSINDLYEPCHRYTRLQKLLVSGIKQDMALPTDMVHLGQDSRWAGKGLSFVHTSIPSTGLELGSDDDDDEW</sequence>
<name>A0A8H3WHQ6_9PEZI</name>
<comment type="caution">
    <text evidence="1">The sequence shown here is derived from an EMBL/GenBank/DDBJ whole genome shotgun (WGS) entry which is preliminary data.</text>
</comment>
<evidence type="ECO:0000313" key="2">
    <source>
        <dbReference type="Proteomes" id="UP000434172"/>
    </source>
</evidence>
<accession>A0A8H3WHQ6</accession>